<reference evidence="2" key="1">
    <citation type="submission" date="2020-01" db="EMBL/GenBank/DDBJ databases">
        <authorList>
            <consortium name="DOE Joint Genome Institute"/>
            <person name="Haridas S."/>
            <person name="Albert R."/>
            <person name="Binder M."/>
            <person name="Bloem J."/>
            <person name="Labutti K."/>
            <person name="Salamov A."/>
            <person name="Andreopoulos B."/>
            <person name="Baker S.E."/>
            <person name="Barry K."/>
            <person name="Bills G."/>
            <person name="Bluhm B.H."/>
            <person name="Cannon C."/>
            <person name="Castanera R."/>
            <person name="Culley D.E."/>
            <person name="Daum C."/>
            <person name="Ezra D."/>
            <person name="Gonzalez J.B."/>
            <person name="Henrissat B."/>
            <person name="Kuo A."/>
            <person name="Liang C."/>
            <person name="Lipzen A."/>
            <person name="Lutzoni F."/>
            <person name="Magnuson J."/>
            <person name="Mondo S."/>
            <person name="Nolan M."/>
            <person name="Ohm R."/>
            <person name="Pangilinan J."/>
            <person name="Park H.-J."/>
            <person name="Ramirez L."/>
            <person name="Alfaro M."/>
            <person name="Sun H."/>
            <person name="Tritt A."/>
            <person name="Yoshinaga Y."/>
            <person name="Zwiers L.-H."/>
            <person name="Turgeon B.G."/>
            <person name="Goodwin S.B."/>
            <person name="Spatafora J.W."/>
            <person name="Crous P.W."/>
            <person name="Grigoriev I.V."/>
        </authorList>
    </citation>
    <scope>NUCLEOTIDE SEQUENCE</scope>
    <source>
        <strain evidence="2">CBS 394.84</strain>
    </source>
</reference>
<name>A0A9P4GIS6_9PLEO</name>
<dbReference type="RefSeq" id="XP_040788557.1">
    <property type="nucleotide sequence ID" value="XM_040936930.1"/>
</dbReference>
<feature type="region of interest" description="Disordered" evidence="1">
    <location>
        <begin position="425"/>
        <end position="519"/>
    </location>
</feature>
<feature type="compositionally biased region" description="Basic and acidic residues" evidence="1">
    <location>
        <begin position="472"/>
        <end position="498"/>
    </location>
</feature>
<organism evidence="2 3">
    <name type="scientific">Cucurbitaria berberidis CBS 394.84</name>
    <dbReference type="NCBI Taxonomy" id="1168544"/>
    <lineage>
        <taxon>Eukaryota</taxon>
        <taxon>Fungi</taxon>
        <taxon>Dikarya</taxon>
        <taxon>Ascomycota</taxon>
        <taxon>Pezizomycotina</taxon>
        <taxon>Dothideomycetes</taxon>
        <taxon>Pleosporomycetidae</taxon>
        <taxon>Pleosporales</taxon>
        <taxon>Pleosporineae</taxon>
        <taxon>Cucurbitariaceae</taxon>
        <taxon>Cucurbitaria</taxon>
    </lineage>
</organism>
<feature type="compositionally biased region" description="Polar residues" evidence="1">
    <location>
        <begin position="340"/>
        <end position="352"/>
    </location>
</feature>
<feature type="compositionally biased region" description="Basic and acidic residues" evidence="1">
    <location>
        <begin position="568"/>
        <end position="586"/>
    </location>
</feature>
<accession>A0A9P4GIS6</accession>
<feature type="compositionally biased region" description="Polar residues" evidence="1">
    <location>
        <begin position="253"/>
        <end position="264"/>
    </location>
</feature>
<evidence type="ECO:0000313" key="3">
    <source>
        <dbReference type="Proteomes" id="UP000800039"/>
    </source>
</evidence>
<feature type="compositionally biased region" description="Polar residues" evidence="1">
    <location>
        <begin position="210"/>
        <end position="234"/>
    </location>
</feature>
<keyword evidence="3" id="KW-1185">Reference proteome</keyword>
<feature type="compositionally biased region" description="Pro residues" evidence="1">
    <location>
        <begin position="430"/>
        <end position="440"/>
    </location>
</feature>
<dbReference type="EMBL" id="ML976616">
    <property type="protein sequence ID" value="KAF1845994.1"/>
    <property type="molecule type" value="Genomic_DNA"/>
</dbReference>
<gene>
    <name evidence="2" type="ORF">K460DRAFT_406221</name>
</gene>
<evidence type="ECO:0000256" key="1">
    <source>
        <dbReference type="SAM" id="MobiDB-lite"/>
    </source>
</evidence>
<dbReference type="GeneID" id="63854180"/>
<dbReference type="OrthoDB" id="3793969at2759"/>
<feature type="compositionally biased region" description="Polar residues" evidence="1">
    <location>
        <begin position="445"/>
        <end position="464"/>
    </location>
</feature>
<feature type="compositionally biased region" description="Basic and acidic residues" evidence="1">
    <location>
        <begin position="594"/>
        <end position="611"/>
    </location>
</feature>
<feature type="compositionally biased region" description="Polar residues" evidence="1">
    <location>
        <begin position="383"/>
        <end position="412"/>
    </location>
</feature>
<protein>
    <submittedName>
        <fullName evidence="2">Uncharacterized protein</fullName>
    </submittedName>
</protein>
<feature type="region of interest" description="Disordered" evidence="1">
    <location>
        <begin position="210"/>
        <end position="412"/>
    </location>
</feature>
<proteinExistence type="predicted"/>
<evidence type="ECO:0000313" key="2">
    <source>
        <dbReference type="EMBL" id="KAF1845994.1"/>
    </source>
</evidence>
<dbReference type="AlphaFoldDB" id="A0A9P4GIS6"/>
<feature type="region of interest" description="Disordered" evidence="1">
    <location>
        <begin position="548"/>
        <end position="628"/>
    </location>
</feature>
<sequence length="628" mass="68553">MQDDAQGTVGLDLSEPTIRFGSSHEFRQPRSESLEWVCDTAQSFSCNTTKALAGREDEDCAFGPPEYQVERIPQSQFLGKWGEWNAACEEPSTRTVRAPLPAATASHTHTHITIAGALHKSALPHALVQPAHHGEWLASTPEPGNHAAQRRGAAIVVVVVVENAYLTAYVPSPPPRPFSFWAPTARQPSRFPFDPSPGATSNTCATVVLDSRQSPKPSCQVTPTDAREPSTTALDQPRYHHRELQPAGPPFTSALTSEDCQSLQDAAPSQRPINSQRQDSAISQQRIEASTDTQSSASSSEFLSSYSHRSPNHSQHHPASPRPNSQPTTPSSPPLLVAESCTSQLPSQSRAQSAARGHAKPPFQGNPVSMEPAKPHDHEAAFSSPTAIESATKTLGPSASSDQTNNSTTRQQRYNVRFIANYTSENMPPFQKPRPDPSPAVPAATENSEPEQSVTPSIEPSMQTAPPPNHQPTEDPSHAQRRRDPSVERCPGCHEAWKRPLPNTDSYRHSSPAENGNDLGRMSMNLIAKLQAHKKKADAMYEEWKWTHSHCPPQDYDTRPPSEAATEPQHDFHNPNRDGRLPDSKHAQAPSNKRKSDLAHDSGDQKVRKVTFEPQSTAAPPIRPSAST</sequence>
<feature type="compositionally biased region" description="Polar residues" evidence="1">
    <location>
        <begin position="271"/>
        <end position="288"/>
    </location>
</feature>
<feature type="compositionally biased region" description="Low complexity" evidence="1">
    <location>
        <begin position="290"/>
        <end position="309"/>
    </location>
</feature>
<comment type="caution">
    <text evidence="2">The sequence shown here is derived from an EMBL/GenBank/DDBJ whole genome shotgun (WGS) entry which is preliminary data.</text>
</comment>
<dbReference type="Proteomes" id="UP000800039">
    <property type="component" value="Unassembled WGS sequence"/>
</dbReference>